<dbReference type="Pfam" id="PF00009">
    <property type="entry name" value="GTP_EFTU"/>
    <property type="match status" value="1"/>
</dbReference>
<keyword evidence="4 8" id="KW-0251">Elongation factor</keyword>
<dbReference type="Gene3D" id="3.30.70.240">
    <property type="match status" value="1"/>
</dbReference>
<dbReference type="InterPro" id="IPR004540">
    <property type="entry name" value="Transl_elong_EFG/EF2"/>
</dbReference>
<evidence type="ECO:0000256" key="2">
    <source>
        <dbReference type="ARBA" id="ARBA00017872"/>
    </source>
</evidence>
<dbReference type="HAMAP" id="MF_00054_B">
    <property type="entry name" value="EF_G_EF_2_B"/>
    <property type="match status" value="1"/>
</dbReference>
<gene>
    <name evidence="8 10" type="primary">fusA</name>
    <name evidence="10" type="ORF">RQM65_04605</name>
</gene>
<dbReference type="SUPFAM" id="SSF54211">
    <property type="entry name" value="Ribosomal protein S5 domain 2-like"/>
    <property type="match status" value="1"/>
</dbReference>
<dbReference type="InterPro" id="IPR053905">
    <property type="entry name" value="EF-G-like_DII"/>
</dbReference>
<dbReference type="Pfam" id="PF22042">
    <property type="entry name" value="EF-G_D2"/>
    <property type="match status" value="1"/>
</dbReference>
<dbReference type="Pfam" id="PF03764">
    <property type="entry name" value="EFG_IV"/>
    <property type="match status" value="1"/>
</dbReference>
<dbReference type="Gene3D" id="3.40.50.300">
    <property type="entry name" value="P-loop containing nucleotide triphosphate hydrolases"/>
    <property type="match status" value="1"/>
</dbReference>
<dbReference type="Gene3D" id="2.40.30.10">
    <property type="entry name" value="Translation factors"/>
    <property type="match status" value="1"/>
</dbReference>
<dbReference type="InterPro" id="IPR005225">
    <property type="entry name" value="Small_GTP-bd"/>
</dbReference>
<keyword evidence="3 8" id="KW-0547">Nucleotide-binding</keyword>
<dbReference type="PROSITE" id="PS51722">
    <property type="entry name" value="G_TR_2"/>
    <property type="match status" value="1"/>
</dbReference>
<dbReference type="SUPFAM" id="SSF54980">
    <property type="entry name" value="EF-G C-terminal domain-like"/>
    <property type="match status" value="2"/>
</dbReference>
<evidence type="ECO:0000256" key="4">
    <source>
        <dbReference type="ARBA" id="ARBA00022768"/>
    </source>
</evidence>
<dbReference type="InterPro" id="IPR035649">
    <property type="entry name" value="EFG_V"/>
</dbReference>
<dbReference type="CDD" id="cd04088">
    <property type="entry name" value="EFG_mtEFG_II"/>
    <property type="match status" value="1"/>
</dbReference>
<dbReference type="InterPro" id="IPR041095">
    <property type="entry name" value="EFG_II"/>
</dbReference>
<dbReference type="PANTHER" id="PTHR43261:SF1">
    <property type="entry name" value="RIBOSOME-RELEASING FACTOR 2, MITOCHONDRIAL"/>
    <property type="match status" value="1"/>
</dbReference>
<dbReference type="SMART" id="SM00838">
    <property type="entry name" value="EFG_C"/>
    <property type="match status" value="1"/>
</dbReference>
<dbReference type="CDD" id="cd16262">
    <property type="entry name" value="EFG_III"/>
    <property type="match status" value="1"/>
</dbReference>
<dbReference type="InterPro" id="IPR005517">
    <property type="entry name" value="Transl_elong_EFG/EF2_IV"/>
</dbReference>
<feature type="binding site" evidence="8">
    <location>
        <begin position="16"/>
        <end position="23"/>
    </location>
    <ligand>
        <name>GTP</name>
        <dbReference type="ChEBI" id="CHEBI:37565"/>
    </ligand>
</feature>
<keyword evidence="11" id="KW-1185">Reference proteome</keyword>
<dbReference type="NCBIfam" id="TIGR00231">
    <property type="entry name" value="small_GTP"/>
    <property type="match status" value="1"/>
</dbReference>
<dbReference type="PROSITE" id="PS00301">
    <property type="entry name" value="G_TR_1"/>
    <property type="match status" value="1"/>
</dbReference>
<dbReference type="InterPro" id="IPR027417">
    <property type="entry name" value="P-loop_NTPase"/>
</dbReference>
<comment type="function">
    <text evidence="7 8">Catalyzes the GTP-dependent ribosomal translocation step during translation elongation. During this step, the ribosome changes from the pre-translocational (PRE) to the post-translocational (POST) state as the newly formed A-site-bound peptidyl-tRNA and P-site-bound deacylated tRNA move to the P and E sites, respectively. Catalyzes the coordinated movement of the two tRNA molecules, the mRNA and conformational changes in the ribosome.</text>
</comment>
<comment type="caution">
    <text evidence="10">The sequence shown here is derived from an EMBL/GenBank/DDBJ whole genome shotgun (WGS) entry which is preliminary data.</text>
</comment>
<dbReference type="Gene3D" id="3.30.230.10">
    <property type="match status" value="1"/>
</dbReference>
<sequence length="710" mass="78459">MATRDLKYTRNIGIAAHIDAGKTTTTERILFYTGVNHKIGETHEGAATMDWMEQEQERGITITSAATTCSWTFPMENAKPTEDAKDYHFNIIDTPGHVDFTVEVNRSLRVLDGLVFLFSAVDGVEPQSETNWRLADNYKVPRIAFVNKMDRQGSDFLGVGRQIREMLKSNAVPIVLPIGDEADFRGIVDLVKNRALVWHDENFGSTFDVIDIPEDMKEEVKEHRAALIEAVAEYDEDLLEKFFEDENSITEDEVHAALRAAVMDMSIIPMICGSSFKNKGVQFLLDAVCRYLPSPLDKDAIVGINPDTEEEEKRKPSLKEPFSALAFKIATDPFVGRLAFFRAYSGKLDAGSYILNNRSGNKERISRIYQMHSNKQNAVDAIGAGDIGAAVGFKDIKTGDTLSDEKHPIVLESMNFPDPVIGIAVEPKTKADVDKLGMALGKLAEEDPTFQVKTDEASGQTIISGMGELHLDIIVDRLRREFKVEVSQGQPQVEYKEALTRSADHREIYKKQSGGRGKFADIVFTMEPSDDDELTGLEFVNEIKGGNIPREFIPSVEKGFKQAMQNGPLAGFEMDSMKVTLKDGSFHAVDSDSLSFELAAKMGYKEAAKAARAVLMEPIMKIEVLTPEENMGDIVGDLNRRRGTISSMGDRAGAKVIKGEVPLSEMFGYVTSLRTLSSGRATSTMEFSHYAETPSNIADEVIKAAKGVTA</sequence>
<organism evidence="10 11">
    <name type="scientific">Pricia mediterranea</name>
    <dbReference type="NCBI Taxonomy" id="3076079"/>
    <lineage>
        <taxon>Bacteria</taxon>
        <taxon>Pseudomonadati</taxon>
        <taxon>Bacteroidota</taxon>
        <taxon>Flavobacteriia</taxon>
        <taxon>Flavobacteriales</taxon>
        <taxon>Flavobacteriaceae</taxon>
        <taxon>Pricia</taxon>
    </lineage>
</organism>
<comment type="similarity">
    <text evidence="1 8">Belongs to the TRAFAC class translation factor GTPase superfamily. Classic translation factor GTPase family. EF-G/EF-2 subfamily.</text>
</comment>
<proteinExistence type="inferred from homology"/>
<dbReference type="SUPFAM" id="SSF50447">
    <property type="entry name" value="Translation proteins"/>
    <property type="match status" value="1"/>
</dbReference>
<evidence type="ECO:0000259" key="9">
    <source>
        <dbReference type="PROSITE" id="PS51722"/>
    </source>
</evidence>
<comment type="subcellular location">
    <subcellularLocation>
        <location evidence="8">Cytoplasm</location>
    </subcellularLocation>
</comment>
<dbReference type="PANTHER" id="PTHR43261">
    <property type="entry name" value="TRANSLATION ELONGATION FACTOR G-RELATED"/>
    <property type="match status" value="1"/>
</dbReference>
<feature type="binding site" evidence="8">
    <location>
        <begin position="93"/>
        <end position="97"/>
    </location>
    <ligand>
        <name>GTP</name>
        <dbReference type="ChEBI" id="CHEBI:37565"/>
    </ligand>
</feature>
<evidence type="ECO:0000256" key="1">
    <source>
        <dbReference type="ARBA" id="ARBA00005870"/>
    </source>
</evidence>
<dbReference type="SUPFAM" id="SSF52540">
    <property type="entry name" value="P-loop containing nucleoside triphosphate hydrolases"/>
    <property type="match status" value="1"/>
</dbReference>
<reference evidence="10 11" key="1">
    <citation type="submission" date="2023-09" db="EMBL/GenBank/DDBJ databases">
        <title>Novel taxa isolated from Blanes Bay.</title>
        <authorList>
            <person name="Rey-Velasco X."/>
            <person name="Lucena T."/>
        </authorList>
    </citation>
    <scope>NUCLEOTIDE SEQUENCE [LARGE SCALE GENOMIC DNA]</scope>
    <source>
        <strain evidence="10 11">S334</strain>
    </source>
</reference>
<evidence type="ECO:0000256" key="7">
    <source>
        <dbReference type="ARBA" id="ARBA00024731"/>
    </source>
</evidence>
<dbReference type="InterPro" id="IPR047872">
    <property type="entry name" value="EFG_IV"/>
</dbReference>
<name>A0ABU3L3C6_9FLAO</name>
<dbReference type="NCBIfam" id="NF009381">
    <property type="entry name" value="PRK12740.1-5"/>
    <property type="match status" value="1"/>
</dbReference>
<evidence type="ECO:0000313" key="11">
    <source>
        <dbReference type="Proteomes" id="UP001250656"/>
    </source>
</evidence>
<feature type="binding site" evidence="8">
    <location>
        <begin position="147"/>
        <end position="150"/>
    </location>
    <ligand>
        <name>GTP</name>
        <dbReference type="ChEBI" id="CHEBI:37565"/>
    </ligand>
</feature>
<dbReference type="InterPro" id="IPR000795">
    <property type="entry name" value="T_Tr_GTP-bd_dom"/>
</dbReference>
<dbReference type="EMBL" id="JAVTTP010000001">
    <property type="protein sequence ID" value="MDT7827942.1"/>
    <property type="molecule type" value="Genomic_DNA"/>
</dbReference>
<dbReference type="CDD" id="cd01886">
    <property type="entry name" value="EF-G"/>
    <property type="match status" value="1"/>
</dbReference>
<evidence type="ECO:0000256" key="3">
    <source>
        <dbReference type="ARBA" id="ARBA00022741"/>
    </source>
</evidence>
<evidence type="ECO:0000313" key="10">
    <source>
        <dbReference type="EMBL" id="MDT7827942.1"/>
    </source>
</evidence>
<dbReference type="SMART" id="SM00889">
    <property type="entry name" value="EFG_IV"/>
    <property type="match status" value="1"/>
</dbReference>
<dbReference type="InterPro" id="IPR035647">
    <property type="entry name" value="EFG_III/V"/>
</dbReference>
<dbReference type="InterPro" id="IPR009000">
    <property type="entry name" value="Transl_B-barrel_sf"/>
</dbReference>
<protein>
    <recommendedName>
        <fullName evidence="2 8">Elongation factor G</fullName>
        <shortName evidence="8">EF-G</shortName>
    </recommendedName>
</protein>
<dbReference type="CDD" id="cd03713">
    <property type="entry name" value="EFG_mtEFG_C"/>
    <property type="match status" value="1"/>
</dbReference>
<evidence type="ECO:0000256" key="6">
    <source>
        <dbReference type="ARBA" id="ARBA00023134"/>
    </source>
</evidence>
<dbReference type="CDD" id="cd01434">
    <property type="entry name" value="EFG_mtEFG1_IV"/>
    <property type="match status" value="1"/>
</dbReference>
<dbReference type="InterPro" id="IPR020568">
    <property type="entry name" value="Ribosomal_Su5_D2-typ_SF"/>
</dbReference>
<feature type="domain" description="Tr-type G" evidence="9">
    <location>
        <begin position="7"/>
        <end position="296"/>
    </location>
</feature>
<dbReference type="Proteomes" id="UP001250656">
    <property type="component" value="Unassembled WGS sequence"/>
</dbReference>
<dbReference type="GO" id="GO:0003746">
    <property type="term" value="F:translation elongation factor activity"/>
    <property type="evidence" value="ECO:0007669"/>
    <property type="project" value="UniProtKB-KW"/>
</dbReference>
<dbReference type="Gene3D" id="3.30.70.870">
    <property type="entry name" value="Elongation Factor G (Translational Gtpase), domain 3"/>
    <property type="match status" value="1"/>
</dbReference>
<dbReference type="Pfam" id="PF00679">
    <property type="entry name" value="EFG_C"/>
    <property type="match status" value="1"/>
</dbReference>
<dbReference type="InterPro" id="IPR014721">
    <property type="entry name" value="Ribsml_uS5_D2-typ_fold_subgr"/>
</dbReference>
<keyword evidence="6 8" id="KW-0342">GTP-binding</keyword>
<keyword evidence="5 8" id="KW-0648">Protein biosynthesis</keyword>
<dbReference type="InterPro" id="IPR000640">
    <property type="entry name" value="EFG_V-like"/>
</dbReference>
<dbReference type="PRINTS" id="PR00315">
    <property type="entry name" value="ELONGATNFCT"/>
</dbReference>
<dbReference type="InterPro" id="IPR031157">
    <property type="entry name" value="G_TR_CS"/>
</dbReference>
<accession>A0ABU3L3C6</accession>
<keyword evidence="8" id="KW-0963">Cytoplasm</keyword>
<evidence type="ECO:0000256" key="8">
    <source>
        <dbReference type="HAMAP-Rule" id="MF_00054"/>
    </source>
</evidence>
<dbReference type="RefSeq" id="WP_314013074.1">
    <property type="nucleotide sequence ID" value="NZ_JAVTTP010000001.1"/>
</dbReference>
<dbReference type="NCBIfam" id="TIGR00484">
    <property type="entry name" value="EF-G"/>
    <property type="match status" value="1"/>
</dbReference>
<evidence type="ECO:0000256" key="5">
    <source>
        <dbReference type="ARBA" id="ARBA00022917"/>
    </source>
</evidence>
<dbReference type="InterPro" id="IPR009022">
    <property type="entry name" value="EFG_III"/>
</dbReference>
<dbReference type="Pfam" id="PF14492">
    <property type="entry name" value="EFG_III"/>
    <property type="match status" value="1"/>
</dbReference>